<protein>
    <submittedName>
        <fullName evidence="2">Uncharacterized protein</fullName>
    </submittedName>
</protein>
<accession>A0AAW0DI07</accession>
<gene>
    <name evidence="2" type="ORF">VNI00_004491</name>
</gene>
<name>A0AAW0DI07_9AGAR</name>
<dbReference type="AlphaFoldDB" id="A0AAW0DI07"/>
<evidence type="ECO:0000256" key="1">
    <source>
        <dbReference type="SAM" id="Coils"/>
    </source>
</evidence>
<evidence type="ECO:0000313" key="3">
    <source>
        <dbReference type="Proteomes" id="UP001383192"/>
    </source>
</evidence>
<dbReference type="Proteomes" id="UP001383192">
    <property type="component" value="Unassembled WGS sequence"/>
</dbReference>
<proteinExistence type="predicted"/>
<reference evidence="2 3" key="1">
    <citation type="submission" date="2024-01" db="EMBL/GenBank/DDBJ databases">
        <title>A draft genome for a cacao thread blight-causing isolate of Paramarasmius palmivorus.</title>
        <authorList>
            <person name="Baruah I.K."/>
            <person name="Bukari Y."/>
            <person name="Amoako-Attah I."/>
            <person name="Meinhardt L.W."/>
            <person name="Bailey B.A."/>
            <person name="Cohen S.P."/>
        </authorList>
    </citation>
    <scope>NUCLEOTIDE SEQUENCE [LARGE SCALE GENOMIC DNA]</scope>
    <source>
        <strain evidence="2 3">GH-12</strain>
    </source>
</reference>
<feature type="coiled-coil region" evidence="1">
    <location>
        <begin position="6"/>
        <end position="33"/>
    </location>
</feature>
<comment type="caution">
    <text evidence="2">The sequence shown here is derived from an EMBL/GenBank/DDBJ whole genome shotgun (WGS) entry which is preliminary data.</text>
</comment>
<organism evidence="2 3">
    <name type="scientific">Paramarasmius palmivorus</name>
    <dbReference type="NCBI Taxonomy" id="297713"/>
    <lineage>
        <taxon>Eukaryota</taxon>
        <taxon>Fungi</taxon>
        <taxon>Dikarya</taxon>
        <taxon>Basidiomycota</taxon>
        <taxon>Agaricomycotina</taxon>
        <taxon>Agaricomycetes</taxon>
        <taxon>Agaricomycetidae</taxon>
        <taxon>Agaricales</taxon>
        <taxon>Marasmiineae</taxon>
        <taxon>Marasmiaceae</taxon>
        <taxon>Paramarasmius</taxon>
    </lineage>
</organism>
<evidence type="ECO:0000313" key="2">
    <source>
        <dbReference type="EMBL" id="KAK7051517.1"/>
    </source>
</evidence>
<dbReference type="EMBL" id="JAYKXP010000012">
    <property type="protein sequence ID" value="KAK7051517.1"/>
    <property type="molecule type" value="Genomic_DNA"/>
</dbReference>
<keyword evidence="1" id="KW-0175">Coiled coil</keyword>
<keyword evidence="3" id="KW-1185">Reference proteome</keyword>
<sequence length="193" mass="21505">MESHEMSTYSLDLNLIKQRLQEAKQEIDTSKGIISSFDSGLKDDRLRELKIHPLKENAFKGWEAVSNIVNHIHISVIDTNASISVSEVSWIEKQISDIQRTLEEVNSQAKDVTAHVESRVRVESSTESNGDLYQLLEIESIQHNTTQNLSSAPESSASVEHIPLSETQMSSPSLHSRLKRALSAALPSSPFRG</sequence>